<dbReference type="EMBL" id="LJSK01000183">
    <property type="protein sequence ID" value="KPI85517.1"/>
    <property type="molecule type" value="Genomic_DNA"/>
</dbReference>
<dbReference type="OrthoDB" id="273868at2759"/>
<accession>A0A0N0P529</accession>
<reference evidence="2 3" key="1">
    <citation type="journal article" date="2015" name="PLoS Pathog.">
        <title>Leptomonas seymouri: Adaptations to the Dixenous Life Cycle Analyzed by Genome Sequencing, Transcriptome Profiling and Co-infection with Leishmania donovani.</title>
        <authorList>
            <person name="Kraeva N."/>
            <person name="Butenko A."/>
            <person name="Hlavacova J."/>
            <person name="Kostygov A."/>
            <person name="Myskova J."/>
            <person name="Grybchuk D."/>
            <person name="Lestinova T."/>
            <person name="Votypka J."/>
            <person name="Volf P."/>
            <person name="Opperdoes F."/>
            <person name="Flegontov P."/>
            <person name="Lukes J."/>
            <person name="Yurchenko V."/>
        </authorList>
    </citation>
    <scope>NUCLEOTIDE SEQUENCE [LARGE SCALE GENOMIC DNA]</scope>
    <source>
        <strain evidence="2 3">ATCC 30220</strain>
    </source>
</reference>
<feature type="compositionally biased region" description="Basic and acidic residues" evidence="1">
    <location>
        <begin position="144"/>
        <end position="159"/>
    </location>
</feature>
<dbReference type="Proteomes" id="UP000038009">
    <property type="component" value="Unassembled WGS sequence"/>
</dbReference>
<feature type="region of interest" description="Disordered" evidence="1">
    <location>
        <begin position="104"/>
        <end position="201"/>
    </location>
</feature>
<evidence type="ECO:0000256" key="1">
    <source>
        <dbReference type="SAM" id="MobiDB-lite"/>
    </source>
</evidence>
<gene>
    <name evidence="2" type="ORF">ABL78_5437</name>
</gene>
<dbReference type="AlphaFoldDB" id="A0A0N0P529"/>
<proteinExistence type="predicted"/>
<name>A0A0N0P529_LEPSE</name>
<evidence type="ECO:0000313" key="3">
    <source>
        <dbReference type="Proteomes" id="UP000038009"/>
    </source>
</evidence>
<organism evidence="2 3">
    <name type="scientific">Leptomonas seymouri</name>
    <dbReference type="NCBI Taxonomy" id="5684"/>
    <lineage>
        <taxon>Eukaryota</taxon>
        <taxon>Discoba</taxon>
        <taxon>Euglenozoa</taxon>
        <taxon>Kinetoplastea</taxon>
        <taxon>Metakinetoplastina</taxon>
        <taxon>Trypanosomatida</taxon>
        <taxon>Trypanosomatidae</taxon>
        <taxon>Leishmaniinae</taxon>
        <taxon>Leptomonas</taxon>
    </lineage>
</organism>
<dbReference type="VEuPathDB" id="TriTrypDB:Lsey_0183_0160"/>
<feature type="compositionally biased region" description="Low complexity" evidence="1">
    <location>
        <begin position="104"/>
        <end position="114"/>
    </location>
</feature>
<dbReference type="OMA" id="RWVSPDS"/>
<evidence type="ECO:0000313" key="2">
    <source>
        <dbReference type="EMBL" id="KPI85517.1"/>
    </source>
</evidence>
<protein>
    <submittedName>
        <fullName evidence="2">Uncharacterized protein</fullName>
    </submittedName>
</protein>
<keyword evidence="3" id="KW-1185">Reference proteome</keyword>
<sequence length="324" mass="35393">MFEEALRKAPREELVEHIQLQRELIRRLHRRVIELEASLESACAASKNVRVDADESAAALPVKGATCAAEEQRLPRTASSHEREVANAALTLLSPRARAYASSLASSKLRSPSALPLPPRKRTTTATTNIANDFGDECTSAAPEPRRELPMPHTEEHLSRVSSSSPLRPSTRAMPAPTEGAMPSVHTYAKPSSAAGSSSVDHPTVLEGVREINYVLAAHRVGRPALPLSVVEELEEIRNRLLQGFKQMLLSAGSPAEDDRANEELASWTSGERLPDDSVHSRAHDILQSCGVTRGKAEVDRVRPRWVSPDASRVVYGESPHRGW</sequence>
<feature type="compositionally biased region" description="Low complexity" evidence="1">
    <location>
        <begin position="160"/>
        <end position="170"/>
    </location>
</feature>
<comment type="caution">
    <text evidence="2">The sequence shown here is derived from an EMBL/GenBank/DDBJ whole genome shotgun (WGS) entry which is preliminary data.</text>
</comment>